<dbReference type="PROSITE" id="PS50297">
    <property type="entry name" value="ANK_REP_REGION"/>
    <property type="match status" value="2"/>
</dbReference>
<dbReference type="Gene3D" id="1.25.40.20">
    <property type="entry name" value="Ankyrin repeat-containing domain"/>
    <property type="match status" value="1"/>
</dbReference>
<feature type="compositionally biased region" description="Polar residues" evidence="2">
    <location>
        <begin position="162"/>
        <end position="171"/>
    </location>
</feature>
<reference evidence="4 5" key="1">
    <citation type="submission" date="2017-05" db="EMBL/GenBank/DDBJ databases">
        <title>Draft genome sequence of Elsinoe australis.</title>
        <authorList>
            <person name="Cheng Q."/>
        </authorList>
    </citation>
    <scope>NUCLEOTIDE SEQUENCE [LARGE SCALE GENOMIC DNA]</scope>
    <source>
        <strain evidence="4 5">NL1</strain>
    </source>
</reference>
<feature type="compositionally biased region" description="Basic and acidic residues" evidence="2">
    <location>
        <begin position="779"/>
        <end position="831"/>
    </location>
</feature>
<name>A0A2P7Z2P3_9PEZI</name>
<dbReference type="Pfam" id="PF12796">
    <property type="entry name" value="Ank_2"/>
    <property type="match status" value="1"/>
</dbReference>
<keyword evidence="1" id="KW-0040">ANK repeat</keyword>
<feature type="compositionally biased region" description="Polar residues" evidence="2">
    <location>
        <begin position="301"/>
        <end position="313"/>
    </location>
</feature>
<dbReference type="InterPro" id="IPR056015">
    <property type="entry name" value="DUF7593"/>
</dbReference>
<feature type="repeat" description="ANK" evidence="1">
    <location>
        <begin position="363"/>
        <end position="395"/>
    </location>
</feature>
<gene>
    <name evidence="4" type="ORF">B9Z65_4392</name>
</gene>
<accession>A0A2P7Z2P3</accession>
<dbReference type="SMART" id="SM00248">
    <property type="entry name" value="ANK"/>
    <property type="match status" value="3"/>
</dbReference>
<feature type="region of interest" description="Disordered" evidence="2">
    <location>
        <begin position="616"/>
        <end position="831"/>
    </location>
</feature>
<feature type="compositionally biased region" description="Low complexity" evidence="2">
    <location>
        <begin position="672"/>
        <end position="686"/>
    </location>
</feature>
<feature type="compositionally biased region" description="Polar residues" evidence="2">
    <location>
        <begin position="101"/>
        <end position="121"/>
    </location>
</feature>
<feature type="domain" description="DUF7593" evidence="3">
    <location>
        <begin position="829"/>
        <end position="995"/>
    </location>
</feature>
<comment type="caution">
    <text evidence="4">The sequence shown here is derived from an EMBL/GenBank/DDBJ whole genome shotgun (WGS) entry which is preliminary data.</text>
</comment>
<evidence type="ECO:0000313" key="4">
    <source>
        <dbReference type="EMBL" id="PSK42478.1"/>
    </source>
</evidence>
<evidence type="ECO:0000259" key="3">
    <source>
        <dbReference type="Pfam" id="PF24513"/>
    </source>
</evidence>
<keyword evidence="5" id="KW-1185">Reference proteome</keyword>
<proteinExistence type="predicted"/>
<dbReference type="OrthoDB" id="194358at2759"/>
<dbReference type="InterPro" id="IPR036770">
    <property type="entry name" value="Ankyrin_rpt-contain_sf"/>
</dbReference>
<feature type="repeat" description="ANK" evidence="1">
    <location>
        <begin position="396"/>
        <end position="428"/>
    </location>
</feature>
<dbReference type="GO" id="GO:0005654">
    <property type="term" value="C:nucleoplasm"/>
    <property type="evidence" value="ECO:0007669"/>
    <property type="project" value="TreeGrafter"/>
</dbReference>
<feature type="region of interest" description="Disordered" evidence="2">
    <location>
        <begin position="1"/>
        <end position="323"/>
    </location>
</feature>
<dbReference type="InterPro" id="IPR002110">
    <property type="entry name" value="Ankyrin_rpt"/>
</dbReference>
<dbReference type="Pfam" id="PF24513">
    <property type="entry name" value="DUF7593"/>
    <property type="match status" value="1"/>
</dbReference>
<feature type="compositionally biased region" description="Acidic residues" evidence="2">
    <location>
        <begin position="638"/>
        <end position="648"/>
    </location>
</feature>
<dbReference type="EMBL" id="NHZQ01000335">
    <property type="protein sequence ID" value="PSK42478.1"/>
    <property type="molecule type" value="Genomic_DNA"/>
</dbReference>
<dbReference type="STRING" id="40998.A0A2P7Z2P3"/>
<dbReference type="SUPFAM" id="SSF48403">
    <property type="entry name" value="Ankyrin repeat"/>
    <property type="match status" value="1"/>
</dbReference>
<dbReference type="Proteomes" id="UP000243723">
    <property type="component" value="Unassembled WGS sequence"/>
</dbReference>
<sequence>MSDTDKTSTEAASQTKPELPVDDAPATNETGSAEHAATEDTKPLLANTGSAVNGDHAVPQDDAGADDPTKDDSEAETVLSSPVKRREAMRKANGVKVETSGLATSISVNQDVDTTSPASSKKSVDGQRRPGKKSKQPSSDKSASELDASFEEDDDADMKSEGVSNRSASRSPENHREGTGMSPNGRSGGNPKKRKHRESSSGRRLSNTDSAKRQRRASSTGRKSSDRSSEELSPPPRLRRHKRTTSGSGVKEDDGEAGTAATQSGRSRRAASHLPMRDQKVFKSTWDSGSESEVSVKHIQSRSTRSINRSVSTPGRPMGRDHKRHVNKYGFTRLAEACEAGDLDMVKEWRQKDPEQLEQREFAGNTPLQVASLNGYPEIVKYLLDEGCNPHCANSDKDTPLIDAVENEHPDVVKLLLEAGVDPLRQNTKGQQALDLVRDDTDTAPEIRVLLRSAIEEWKIKGAQQQEQEEERRDRLGPKQALHFMARTPDNLMKLVLNNDREGVTEFLDARVPVDNFIVAAAAKTGDIYLANMLLAEMSPRKAKVRSDKPMLAALGTSHFEMVKTLTELDQFNPLYRHKQTGMTWHEIAESRNGPHSEKERDLLYRLYLDAQAKSRLSSSPISKRGENGIRRPKSSDLSDEEMEDADSPDAARTKRRLISRKDMRAASNRKSPSTESSRAASSPEAMMKPAETEELRPPKRKPGRPRTASLSSHTANANAKRLKTKVREARESIALFETVAPTKKRKVEDRSTSRPRPVSGSVNTSKKTEEQADDADEDTKMSGMKEEEDRKAELERKEAEEAARREEEERLERERKAAQERAERTKEKLETFPSALRQILEQDSSDPAKLADNLSRRFLPLQAVSGAALGLEGDARDGLWMLNYQAAGLLRGTAATELLQLPTVPDAAAGPLHETERHTVLPTHRNSMMIVLGSTNLSSACPELSDPNQTASDVKAKIAAMKAMRNRLHADTNKFLSMEPLSWISVKEFLSAKADLQENRANEYPHLGHLPALEVALDACLDDSPFEPIKTETIKTESPRTGTPGGLLSPSTPVLVVDEELRKSIGHGLKEGDGRCSDGHLAAIRGMTKVEVVID</sequence>
<dbReference type="InterPro" id="IPR053210">
    <property type="entry name" value="ANKRD12"/>
</dbReference>
<organism evidence="4 5">
    <name type="scientific">Elsinoe australis</name>
    <dbReference type="NCBI Taxonomy" id="40998"/>
    <lineage>
        <taxon>Eukaryota</taxon>
        <taxon>Fungi</taxon>
        <taxon>Dikarya</taxon>
        <taxon>Ascomycota</taxon>
        <taxon>Pezizomycotina</taxon>
        <taxon>Dothideomycetes</taxon>
        <taxon>Dothideomycetidae</taxon>
        <taxon>Myriangiales</taxon>
        <taxon>Elsinoaceae</taxon>
        <taxon>Elsinoe</taxon>
    </lineage>
</organism>
<protein>
    <recommendedName>
        <fullName evidence="3">DUF7593 domain-containing protein</fullName>
    </recommendedName>
</protein>
<evidence type="ECO:0000313" key="5">
    <source>
        <dbReference type="Proteomes" id="UP000243723"/>
    </source>
</evidence>
<dbReference type="PANTHER" id="PTHR24149:SF14">
    <property type="entry name" value="ANKYRIN REPEAT DOMAIN 12"/>
    <property type="match status" value="1"/>
</dbReference>
<dbReference type="PROSITE" id="PS50088">
    <property type="entry name" value="ANK_REPEAT"/>
    <property type="match status" value="2"/>
</dbReference>
<feature type="compositionally biased region" description="Polar residues" evidence="2">
    <location>
        <begin position="709"/>
        <end position="718"/>
    </location>
</feature>
<evidence type="ECO:0000256" key="2">
    <source>
        <dbReference type="SAM" id="MobiDB-lite"/>
    </source>
</evidence>
<feature type="compositionally biased region" description="Basic and acidic residues" evidence="2">
    <location>
        <begin position="624"/>
        <end position="637"/>
    </location>
</feature>
<dbReference type="AlphaFoldDB" id="A0A2P7Z2P3"/>
<evidence type="ECO:0000256" key="1">
    <source>
        <dbReference type="PROSITE-ProRule" id="PRU00023"/>
    </source>
</evidence>
<dbReference type="PANTHER" id="PTHR24149">
    <property type="entry name" value="ANKYRIN REPEAT DOMAIN-CONTAINING PROTEIN 12"/>
    <property type="match status" value="1"/>
</dbReference>